<evidence type="ECO:0000313" key="2">
    <source>
        <dbReference type="Proteomes" id="UP000045706"/>
    </source>
</evidence>
<feature type="non-terminal residue" evidence="1">
    <location>
        <position position="201"/>
    </location>
</feature>
<dbReference type="AlphaFoldDB" id="A0A0G4KXQ2"/>
<proteinExistence type="predicted"/>
<name>A0A0G4KXQ2_VERLO</name>
<dbReference type="EMBL" id="CVQI01005113">
    <property type="protein sequence ID" value="CRK14542.1"/>
    <property type="molecule type" value="Genomic_DNA"/>
</dbReference>
<sequence length="201" mass="21555">MSNSSQPEETPVNPATVQLAHMDLVAILNNTDADSLVFAPTMDSTFLPEEDQTASFFSPGNYSTSGDKAVPVDNEGNFAASSGEPAFQNSALVPFDTEMHSPLQLLVAQAQSLATRVQYLEASLQQSSETVGYLSLRLEHLATSAQKTNGVVDKLTTWSNDMEAHYREQNCMILDLVGMVQKTDSGVGDAESLSSTATPTM</sequence>
<gene>
    <name evidence="1" type="ORF">BN1723_010374</name>
</gene>
<organism evidence="1 2">
    <name type="scientific">Verticillium longisporum</name>
    <name type="common">Verticillium dahliae var. longisporum</name>
    <dbReference type="NCBI Taxonomy" id="100787"/>
    <lineage>
        <taxon>Eukaryota</taxon>
        <taxon>Fungi</taxon>
        <taxon>Dikarya</taxon>
        <taxon>Ascomycota</taxon>
        <taxon>Pezizomycotina</taxon>
        <taxon>Sordariomycetes</taxon>
        <taxon>Hypocreomycetidae</taxon>
        <taxon>Glomerellales</taxon>
        <taxon>Plectosphaerellaceae</taxon>
        <taxon>Verticillium</taxon>
    </lineage>
</organism>
<accession>A0A0G4KXQ2</accession>
<reference evidence="2" key="1">
    <citation type="submission" date="2015-05" db="EMBL/GenBank/DDBJ databases">
        <authorList>
            <person name="Fogelqvist Johan"/>
        </authorList>
    </citation>
    <scope>NUCLEOTIDE SEQUENCE [LARGE SCALE GENOMIC DNA]</scope>
</reference>
<dbReference type="Proteomes" id="UP000045706">
    <property type="component" value="Unassembled WGS sequence"/>
</dbReference>
<evidence type="ECO:0000313" key="1">
    <source>
        <dbReference type="EMBL" id="CRK14542.1"/>
    </source>
</evidence>
<protein>
    <submittedName>
        <fullName evidence="1">Uncharacterized protein</fullName>
    </submittedName>
</protein>